<dbReference type="InterPro" id="IPR002401">
    <property type="entry name" value="Cyt_P450_E_grp-I"/>
</dbReference>
<evidence type="ECO:0000313" key="11">
    <source>
        <dbReference type="Proteomes" id="UP000230002"/>
    </source>
</evidence>
<accession>A0A2G8RNK0</accession>
<dbReference type="STRING" id="1077348.A0A2G8RNK0"/>
<evidence type="ECO:0000256" key="6">
    <source>
        <dbReference type="ARBA" id="ARBA00023002"/>
    </source>
</evidence>
<dbReference type="InterPro" id="IPR001128">
    <property type="entry name" value="Cyt_P450"/>
</dbReference>
<dbReference type="AlphaFoldDB" id="A0A2G8RNK0"/>
<evidence type="ECO:0000256" key="9">
    <source>
        <dbReference type="PIRSR" id="PIRSR602401-1"/>
    </source>
</evidence>
<dbReference type="Pfam" id="PF00067">
    <property type="entry name" value="p450"/>
    <property type="match status" value="1"/>
</dbReference>
<dbReference type="PRINTS" id="PR00463">
    <property type="entry name" value="EP450I"/>
</dbReference>
<keyword evidence="11" id="KW-1185">Reference proteome</keyword>
<proteinExistence type="inferred from homology"/>
<evidence type="ECO:0000256" key="1">
    <source>
        <dbReference type="ARBA" id="ARBA00001971"/>
    </source>
</evidence>
<evidence type="ECO:0000256" key="7">
    <source>
        <dbReference type="ARBA" id="ARBA00023004"/>
    </source>
</evidence>
<dbReference type="EMBL" id="AYKW01000068">
    <property type="protein sequence ID" value="PIL23094.1"/>
    <property type="molecule type" value="Genomic_DNA"/>
</dbReference>
<dbReference type="InterPro" id="IPR036396">
    <property type="entry name" value="Cyt_P450_sf"/>
</dbReference>
<dbReference type="Gene3D" id="1.10.630.10">
    <property type="entry name" value="Cytochrome P450"/>
    <property type="match status" value="1"/>
</dbReference>
<comment type="caution">
    <text evidence="10">The sequence shown here is derived from an EMBL/GenBank/DDBJ whole genome shotgun (WGS) entry which is preliminary data.</text>
</comment>
<organism evidence="10 11">
    <name type="scientific">Ganoderma sinense ZZ0214-1</name>
    <dbReference type="NCBI Taxonomy" id="1077348"/>
    <lineage>
        <taxon>Eukaryota</taxon>
        <taxon>Fungi</taxon>
        <taxon>Dikarya</taxon>
        <taxon>Basidiomycota</taxon>
        <taxon>Agaricomycotina</taxon>
        <taxon>Agaricomycetes</taxon>
        <taxon>Polyporales</taxon>
        <taxon>Polyporaceae</taxon>
        <taxon>Ganoderma</taxon>
    </lineage>
</organism>
<comment type="cofactor">
    <cofactor evidence="1 9">
        <name>heme</name>
        <dbReference type="ChEBI" id="CHEBI:30413"/>
    </cofactor>
</comment>
<feature type="binding site" description="axial binding residue" evidence="9">
    <location>
        <position position="468"/>
    </location>
    <ligand>
        <name>heme</name>
        <dbReference type="ChEBI" id="CHEBI:30413"/>
    </ligand>
    <ligandPart>
        <name>Fe</name>
        <dbReference type="ChEBI" id="CHEBI:18248"/>
    </ligandPart>
</feature>
<reference evidence="10 11" key="1">
    <citation type="journal article" date="2015" name="Sci. Rep.">
        <title>Chromosome-level genome map provides insights into diverse defense mechanisms in the medicinal fungus Ganoderma sinense.</title>
        <authorList>
            <person name="Zhu Y."/>
            <person name="Xu J."/>
            <person name="Sun C."/>
            <person name="Zhou S."/>
            <person name="Xu H."/>
            <person name="Nelson D.R."/>
            <person name="Qian J."/>
            <person name="Song J."/>
            <person name="Luo H."/>
            <person name="Xiang L."/>
            <person name="Li Y."/>
            <person name="Xu Z."/>
            <person name="Ji A."/>
            <person name="Wang L."/>
            <person name="Lu S."/>
            <person name="Hayward A."/>
            <person name="Sun W."/>
            <person name="Li X."/>
            <person name="Schwartz D.C."/>
            <person name="Wang Y."/>
            <person name="Chen S."/>
        </authorList>
    </citation>
    <scope>NUCLEOTIDE SEQUENCE [LARGE SCALE GENOMIC DNA]</scope>
    <source>
        <strain evidence="10 11">ZZ0214-1</strain>
    </source>
</reference>
<dbReference type="GO" id="GO:0016705">
    <property type="term" value="F:oxidoreductase activity, acting on paired donors, with incorporation or reduction of molecular oxygen"/>
    <property type="evidence" value="ECO:0007669"/>
    <property type="project" value="InterPro"/>
</dbReference>
<dbReference type="Proteomes" id="UP000230002">
    <property type="component" value="Unassembled WGS sequence"/>
</dbReference>
<evidence type="ECO:0000313" key="10">
    <source>
        <dbReference type="EMBL" id="PIL23094.1"/>
    </source>
</evidence>
<comment type="pathway">
    <text evidence="2">Secondary metabolite biosynthesis.</text>
</comment>
<evidence type="ECO:0000256" key="5">
    <source>
        <dbReference type="ARBA" id="ARBA00022723"/>
    </source>
</evidence>
<dbReference type="GO" id="GO:0005506">
    <property type="term" value="F:iron ion binding"/>
    <property type="evidence" value="ECO:0007669"/>
    <property type="project" value="InterPro"/>
</dbReference>
<dbReference type="OrthoDB" id="1470350at2759"/>
<comment type="similarity">
    <text evidence="3">Belongs to the cytochrome P450 family.</text>
</comment>
<keyword evidence="5 9" id="KW-0479">Metal-binding</keyword>
<keyword evidence="7 9" id="KW-0408">Iron</keyword>
<protein>
    <submittedName>
        <fullName evidence="10">Cytochrome P450</fullName>
    </submittedName>
</protein>
<gene>
    <name evidence="10" type="ORF">GSI_14402</name>
</gene>
<name>A0A2G8RNK0_9APHY</name>
<sequence>MSFQVLQAIVVSAISWVLWKYFRQFLVSSPLDNIPGPPTSSWLYGNLKQVLNKNGWDFVQNLTDNYPGVVKLHGPFGHRMLYVFEPTALHRIVLKDQHIYEEPAWYIKFNNLRFGPGLLGTLGDHHRKQRKMLSPVFSINHMRRMIPIFDTVSRKLQKGIENIVHGHDGPVEVDMLPWMGRTALELIGQAGLGYSFDPLVSESPDEFAAAIKSFGCLGTPAFRAKLVDLFPHDGVQEVKRFIDTMHRRSVEIYREKVRALELGDKAVAKQVGEGKDIMSILMRANMAAAEQDRLPEKEVIAQISTFVVAAMDTTSNALAMTLMLLAERPDVQQKLREEILETFDDQDNFDYDKLVGLPFLDAVCRETLRLHAPVTQVFREARQDAILPLSRPIEGVDGKMIHEILVPKDTTVCVGILSANRSKAIWGEDAMEWKPERWLSPLPETVSEAKIPGVYSNLMTFMGGGRACIGFKFSQLEMKIVLCLLLAKFTFAPSGKKITWNLSNVRFPTVGANPKPSMPMMVGLYERKPQVGSMEG</sequence>
<evidence type="ECO:0000256" key="3">
    <source>
        <dbReference type="ARBA" id="ARBA00010617"/>
    </source>
</evidence>
<keyword evidence="4 9" id="KW-0349">Heme</keyword>
<evidence type="ECO:0000256" key="4">
    <source>
        <dbReference type="ARBA" id="ARBA00022617"/>
    </source>
</evidence>
<evidence type="ECO:0000256" key="8">
    <source>
        <dbReference type="ARBA" id="ARBA00023033"/>
    </source>
</evidence>
<dbReference type="CDD" id="cd11069">
    <property type="entry name" value="CYP_FUM15-like"/>
    <property type="match status" value="1"/>
</dbReference>
<dbReference type="PANTHER" id="PTHR24305">
    <property type="entry name" value="CYTOCHROME P450"/>
    <property type="match status" value="1"/>
</dbReference>
<dbReference type="SUPFAM" id="SSF48264">
    <property type="entry name" value="Cytochrome P450"/>
    <property type="match status" value="1"/>
</dbReference>
<dbReference type="PANTHER" id="PTHR24305:SF166">
    <property type="entry name" value="CYTOCHROME P450 12A4, MITOCHONDRIAL-RELATED"/>
    <property type="match status" value="1"/>
</dbReference>
<keyword evidence="6" id="KW-0560">Oxidoreductase</keyword>
<dbReference type="GO" id="GO:0020037">
    <property type="term" value="F:heme binding"/>
    <property type="evidence" value="ECO:0007669"/>
    <property type="project" value="InterPro"/>
</dbReference>
<dbReference type="GO" id="GO:0004497">
    <property type="term" value="F:monooxygenase activity"/>
    <property type="evidence" value="ECO:0007669"/>
    <property type="project" value="UniProtKB-KW"/>
</dbReference>
<dbReference type="InterPro" id="IPR050121">
    <property type="entry name" value="Cytochrome_P450_monoxygenase"/>
</dbReference>
<dbReference type="PRINTS" id="PR00385">
    <property type="entry name" value="P450"/>
</dbReference>
<keyword evidence="8" id="KW-0503">Monooxygenase</keyword>
<evidence type="ECO:0000256" key="2">
    <source>
        <dbReference type="ARBA" id="ARBA00005179"/>
    </source>
</evidence>